<keyword evidence="3 9" id="KW-0812">Transmembrane</keyword>
<dbReference type="Proteomes" id="UP000663852">
    <property type="component" value="Unassembled WGS sequence"/>
</dbReference>
<dbReference type="PANTHER" id="PTHR24230:SF163">
    <property type="entry name" value="CORAZONIN RECEPTOR, ISOFORM B"/>
    <property type="match status" value="1"/>
</dbReference>
<dbReference type="AlphaFoldDB" id="A0A815YMB9"/>
<feature type="transmembrane region" description="Helical" evidence="9">
    <location>
        <begin position="170"/>
        <end position="193"/>
    </location>
</feature>
<feature type="transmembrane region" description="Helical" evidence="9">
    <location>
        <begin position="223"/>
        <end position="249"/>
    </location>
</feature>
<evidence type="ECO:0000256" key="3">
    <source>
        <dbReference type="ARBA" id="ARBA00022692"/>
    </source>
</evidence>
<evidence type="ECO:0000256" key="9">
    <source>
        <dbReference type="SAM" id="Phobius"/>
    </source>
</evidence>
<keyword evidence="7" id="KW-0675">Receptor</keyword>
<comment type="subcellular location">
    <subcellularLocation>
        <location evidence="1">Cell membrane</location>
        <topology evidence="1">Multi-pass membrane protein</topology>
    </subcellularLocation>
</comment>
<name>A0A815YMB9_ADIRI</name>
<evidence type="ECO:0000256" key="5">
    <source>
        <dbReference type="ARBA" id="ARBA00023040"/>
    </source>
</evidence>
<evidence type="ECO:0000313" key="13">
    <source>
        <dbReference type="Proteomes" id="UP000663828"/>
    </source>
</evidence>
<evidence type="ECO:0000256" key="1">
    <source>
        <dbReference type="ARBA" id="ARBA00004651"/>
    </source>
</evidence>
<evidence type="ECO:0000259" key="10">
    <source>
        <dbReference type="PROSITE" id="PS50262"/>
    </source>
</evidence>
<dbReference type="Proteomes" id="UP000663828">
    <property type="component" value="Unassembled WGS sequence"/>
</dbReference>
<sequence length="507" mass="56590">MSALYDQVLKSNIYIQPILFTLVLVTNSFSIRILSSNALRSSPCSHYFIAYAILNIIYSCLVCPTQVIRALWIGWENTPIGCSIYYYILFLPPILARVMLVLASFDRYCSSSKSRSFNSASTKRIARLTVIISIILGTIYMIPMFVIYYFDPTIGLCRLYTTLPANLYTFSQVIGYYMLGPLLILVFGTLTIFNIRKHSIRTGVQNGPTTPTRRTEGQLARMLLLQIFVHIILTTPFGVIYCLNVFIAATRTPTIIAIRNGWQFQCANTTCLPSNTFLTLNVRQCQTSCLSEIYCKAISFHRLATRCNLFDYIPDLNGNMVVDTDTITMIVIAETRIPPEPMTTSTTTTSISTTNILCTSGGTPLTFDDIPNADIFQAALPSNYAGLNWASPWYLNTSVYPNSGYYYVCGSGVYAIWFDTTLTIETPSETNTISLNSCRMAAGWSNSTNLTITGYYSNTQLYTITVLLNTYPAISQVFNWPGLTKIFMQSSGSGSLHIGLDNLCITF</sequence>
<comment type="caution">
    <text evidence="12">The sequence shown here is derived from an EMBL/GenBank/DDBJ whole genome shotgun (WGS) entry which is preliminary data.</text>
</comment>
<dbReference type="PROSITE" id="PS50262">
    <property type="entry name" value="G_PROTEIN_RECEP_F1_2"/>
    <property type="match status" value="1"/>
</dbReference>
<keyword evidence="13" id="KW-1185">Reference proteome</keyword>
<dbReference type="InterPro" id="IPR000276">
    <property type="entry name" value="GPCR_Rhodpsn"/>
</dbReference>
<feature type="transmembrane region" description="Helical" evidence="9">
    <location>
        <begin position="125"/>
        <end position="150"/>
    </location>
</feature>
<feature type="domain" description="G-protein coupled receptors family 1 profile" evidence="10">
    <location>
        <begin position="26"/>
        <end position="246"/>
    </location>
</feature>
<feature type="transmembrane region" description="Helical" evidence="9">
    <location>
        <begin position="13"/>
        <end position="35"/>
    </location>
</feature>
<keyword evidence="4 9" id="KW-1133">Transmembrane helix</keyword>
<organism evidence="12 13">
    <name type="scientific">Adineta ricciae</name>
    <name type="common">Rotifer</name>
    <dbReference type="NCBI Taxonomy" id="249248"/>
    <lineage>
        <taxon>Eukaryota</taxon>
        <taxon>Metazoa</taxon>
        <taxon>Spiralia</taxon>
        <taxon>Gnathifera</taxon>
        <taxon>Rotifera</taxon>
        <taxon>Eurotatoria</taxon>
        <taxon>Bdelloidea</taxon>
        <taxon>Adinetida</taxon>
        <taxon>Adinetidae</taxon>
        <taxon>Adineta</taxon>
    </lineage>
</organism>
<dbReference type="EMBL" id="CAJNOR010005687">
    <property type="protein sequence ID" value="CAF1572609.1"/>
    <property type="molecule type" value="Genomic_DNA"/>
</dbReference>
<evidence type="ECO:0000256" key="4">
    <source>
        <dbReference type="ARBA" id="ARBA00022989"/>
    </source>
</evidence>
<dbReference type="CDD" id="cd00637">
    <property type="entry name" value="7tm_classA_rhodopsin-like"/>
    <property type="match status" value="1"/>
</dbReference>
<feature type="transmembrane region" description="Helical" evidence="9">
    <location>
        <begin position="84"/>
        <end position="105"/>
    </location>
</feature>
<proteinExistence type="predicted"/>
<dbReference type="InterPro" id="IPR017452">
    <property type="entry name" value="GPCR_Rhodpsn_7TM"/>
</dbReference>
<gene>
    <name evidence="11" type="ORF">EDS130_LOCUS32386</name>
    <name evidence="12" type="ORF">XAT740_LOCUS44627</name>
</gene>
<dbReference type="GO" id="GO:0005886">
    <property type="term" value="C:plasma membrane"/>
    <property type="evidence" value="ECO:0007669"/>
    <property type="project" value="UniProtKB-SubCell"/>
</dbReference>
<dbReference type="SUPFAM" id="SSF81321">
    <property type="entry name" value="Family A G protein-coupled receptor-like"/>
    <property type="match status" value="1"/>
</dbReference>
<dbReference type="Pfam" id="PF00001">
    <property type="entry name" value="7tm_1"/>
    <property type="match status" value="1"/>
</dbReference>
<dbReference type="GO" id="GO:0007218">
    <property type="term" value="P:neuropeptide signaling pathway"/>
    <property type="evidence" value="ECO:0007669"/>
    <property type="project" value="TreeGrafter"/>
</dbReference>
<dbReference type="GO" id="GO:0008528">
    <property type="term" value="F:G protein-coupled peptide receptor activity"/>
    <property type="evidence" value="ECO:0007669"/>
    <property type="project" value="TreeGrafter"/>
</dbReference>
<keyword evidence="2" id="KW-1003">Cell membrane</keyword>
<dbReference type="PANTHER" id="PTHR24230">
    <property type="entry name" value="G-PROTEIN COUPLED RECEPTOR"/>
    <property type="match status" value="1"/>
</dbReference>
<protein>
    <recommendedName>
        <fullName evidence="10">G-protein coupled receptors family 1 profile domain-containing protein</fullName>
    </recommendedName>
</protein>
<evidence type="ECO:0000256" key="8">
    <source>
        <dbReference type="ARBA" id="ARBA00023224"/>
    </source>
</evidence>
<evidence type="ECO:0000256" key="7">
    <source>
        <dbReference type="ARBA" id="ARBA00023170"/>
    </source>
</evidence>
<evidence type="ECO:0000313" key="12">
    <source>
        <dbReference type="EMBL" id="CAF1572609.1"/>
    </source>
</evidence>
<dbReference type="EMBL" id="CAJNOJ010000248">
    <property type="protein sequence ID" value="CAF1334634.1"/>
    <property type="molecule type" value="Genomic_DNA"/>
</dbReference>
<keyword evidence="6 9" id="KW-0472">Membrane</keyword>
<evidence type="ECO:0000313" key="11">
    <source>
        <dbReference type="EMBL" id="CAF1334634.1"/>
    </source>
</evidence>
<keyword evidence="5" id="KW-0297">G-protein coupled receptor</keyword>
<evidence type="ECO:0000256" key="6">
    <source>
        <dbReference type="ARBA" id="ARBA00023136"/>
    </source>
</evidence>
<feature type="transmembrane region" description="Helical" evidence="9">
    <location>
        <begin position="47"/>
        <end position="72"/>
    </location>
</feature>
<reference evidence="12" key="1">
    <citation type="submission" date="2021-02" db="EMBL/GenBank/DDBJ databases">
        <authorList>
            <person name="Nowell W R."/>
        </authorList>
    </citation>
    <scope>NUCLEOTIDE SEQUENCE</scope>
</reference>
<keyword evidence="8" id="KW-0807">Transducer</keyword>
<evidence type="ECO:0000256" key="2">
    <source>
        <dbReference type="ARBA" id="ARBA00022475"/>
    </source>
</evidence>
<accession>A0A815YMB9</accession>
<dbReference type="Gene3D" id="1.20.1070.10">
    <property type="entry name" value="Rhodopsin 7-helix transmembrane proteins"/>
    <property type="match status" value="1"/>
</dbReference>